<dbReference type="InterPro" id="IPR016181">
    <property type="entry name" value="Acyl_CoA_acyltransferase"/>
</dbReference>
<keyword evidence="2" id="KW-0808">Transferase</keyword>
<evidence type="ECO:0000313" key="3">
    <source>
        <dbReference type="Proteomes" id="UP000294853"/>
    </source>
</evidence>
<dbReference type="Pfam" id="PF13302">
    <property type="entry name" value="Acetyltransf_3"/>
    <property type="match status" value="1"/>
</dbReference>
<evidence type="ECO:0000259" key="1">
    <source>
        <dbReference type="PROSITE" id="PS51186"/>
    </source>
</evidence>
<dbReference type="Gene3D" id="3.40.630.30">
    <property type="match status" value="1"/>
</dbReference>
<proteinExistence type="predicted"/>
<keyword evidence="3" id="KW-1185">Reference proteome</keyword>
<dbReference type="InterPro" id="IPR000182">
    <property type="entry name" value="GNAT_dom"/>
</dbReference>
<dbReference type="PANTHER" id="PTHR39173:SF1">
    <property type="entry name" value="ACETYLTRANSFERASE"/>
    <property type="match status" value="1"/>
</dbReference>
<reference evidence="2 3" key="1">
    <citation type="submission" date="2019-03" db="EMBL/GenBank/DDBJ databases">
        <title>Three New Species of Nocardioides, Nocardioides euryhalodurans sp. nov., Nocardioides seonyuensis sp. nov. and Nocardioides eburneoflavus sp. nov. Iolated from Soil.</title>
        <authorList>
            <person name="Roh S.G."/>
            <person name="Lee C."/>
            <person name="Kim M.-K."/>
            <person name="Kim S.B."/>
        </authorList>
    </citation>
    <scope>NUCLEOTIDE SEQUENCE [LARGE SCALE GENOMIC DNA]</scope>
    <source>
        <strain evidence="2 3">MMS17-SY207-3</strain>
    </source>
</reference>
<organism evidence="2 3">
    <name type="scientific">Nocardioides seonyuensis</name>
    <dbReference type="NCBI Taxonomy" id="2518371"/>
    <lineage>
        <taxon>Bacteria</taxon>
        <taxon>Bacillati</taxon>
        <taxon>Actinomycetota</taxon>
        <taxon>Actinomycetes</taxon>
        <taxon>Propionibacteriales</taxon>
        <taxon>Nocardioidaceae</taxon>
        <taxon>Nocardioides</taxon>
    </lineage>
</organism>
<dbReference type="Proteomes" id="UP000294853">
    <property type="component" value="Chromosome"/>
</dbReference>
<dbReference type="RefSeq" id="WP_135268559.1">
    <property type="nucleotide sequence ID" value="NZ_CP038436.1"/>
</dbReference>
<feature type="domain" description="N-acetyltransferase" evidence="1">
    <location>
        <begin position="22"/>
        <end position="175"/>
    </location>
</feature>
<sequence>MPELEPPTVRVRDSFLAAMEEFVAEGASGSQTAYWIESHAPSWLEPAAFSAFVDALHAEALEETPRPEGFVPTTTLWWTEGDDYLGRIAIRHRLNEFLLGVGGHIGYDVRPSRRREGHATSMLRAALPHARALGIDSALVTCDSDNVASIRVIEAAGGVFEDQRGIKRRYWVDTA</sequence>
<name>A0A4P7IIK0_9ACTN</name>
<dbReference type="PROSITE" id="PS51186">
    <property type="entry name" value="GNAT"/>
    <property type="match status" value="1"/>
</dbReference>
<dbReference type="AlphaFoldDB" id="A0A4P7IIK0"/>
<dbReference type="OrthoDB" id="9797989at2"/>
<dbReference type="KEGG" id="nsn:EXE58_14605"/>
<evidence type="ECO:0000313" key="2">
    <source>
        <dbReference type="EMBL" id="QBX56573.1"/>
    </source>
</evidence>
<accession>A0A4P7IIK0</accession>
<dbReference type="EMBL" id="CP038436">
    <property type="protein sequence ID" value="QBX56573.1"/>
    <property type="molecule type" value="Genomic_DNA"/>
</dbReference>
<dbReference type="SUPFAM" id="SSF55729">
    <property type="entry name" value="Acyl-CoA N-acyltransferases (Nat)"/>
    <property type="match status" value="1"/>
</dbReference>
<dbReference type="GO" id="GO:0016747">
    <property type="term" value="F:acyltransferase activity, transferring groups other than amino-acyl groups"/>
    <property type="evidence" value="ECO:0007669"/>
    <property type="project" value="InterPro"/>
</dbReference>
<dbReference type="PANTHER" id="PTHR39173">
    <property type="entry name" value="ACETYLTRANSFERASE"/>
    <property type="match status" value="1"/>
</dbReference>
<protein>
    <submittedName>
        <fullName evidence="2">GNAT family N-acetyltransferase</fullName>
    </submittedName>
</protein>
<gene>
    <name evidence="2" type="ORF">EXE58_14605</name>
</gene>